<dbReference type="AlphaFoldDB" id="A0A1G9WHE8"/>
<feature type="domain" description="HTH araC/xylS-type" evidence="4">
    <location>
        <begin position="233"/>
        <end position="335"/>
    </location>
</feature>
<dbReference type="STRING" id="211114.SAMN04489726_3601"/>
<keyword evidence="3" id="KW-0804">Transcription</keyword>
<accession>A0A1G9WHE8</accession>
<dbReference type="Gene3D" id="1.10.10.60">
    <property type="entry name" value="Homeodomain-like"/>
    <property type="match status" value="1"/>
</dbReference>
<gene>
    <name evidence="5" type="ORF">SAMN04489726_3601</name>
</gene>
<dbReference type="PROSITE" id="PS01124">
    <property type="entry name" value="HTH_ARAC_FAMILY_2"/>
    <property type="match status" value="1"/>
</dbReference>
<dbReference type="InterPro" id="IPR009057">
    <property type="entry name" value="Homeodomain-like_sf"/>
</dbReference>
<evidence type="ECO:0000256" key="2">
    <source>
        <dbReference type="ARBA" id="ARBA00023125"/>
    </source>
</evidence>
<evidence type="ECO:0000256" key="1">
    <source>
        <dbReference type="ARBA" id="ARBA00023015"/>
    </source>
</evidence>
<sequence length="335" mass="36700">MPEGPLAGPSRAPRRLPLAGHPLLRTQDLDAFREQIARSFCPHRLDLLGPGARLDARQHGAKLGRLALHYIDYGARVRVRAEGIDGFFAVQVPQAGSGVIRCGQREIVMGVRTASIPGPTDDVDMVLDGGTPQLVVRIDREAVESRLHQLLGRPPRGVLRFDLGMDLTKPEARAWLAQLRWACAVLDRDPAPSPLVTEHLEQSLITGLLLGHRSNFSAALHADQAASMSKTVRRAVDIIEGHAAEPLTVEDLAEAVGVGVRALQGGFRRHLDTTPMAYLREVRLAKVHEELRAADPNAVTTVTEVASRWGFWHPGRFAAAYRQRYGETPSATLQR</sequence>
<dbReference type="InterPro" id="IPR035418">
    <property type="entry name" value="AraC-bd_2"/>
</dbReference>
<dbReference type="SUPFAM" id="SSF46689">
    <property type="entry name" value="Homeodomain-like"/>
    <property type="match status" value="2"/>
</dbReference>
<dbReference type="SMART" id="SM00342">
    <property type="entry name" value="HTH_ARAC"/>
    <property type="match status" value="1"/>
</dbReference>
<dbReference type="eggNOG" id="COG2207">
    <property type="taxonomic scope" value="Bacteria"/>
</dbReference>
<dbReference type="GO" id="GO:0043565">
    <property type="term" value="F:sequence-specific DNA binding"/>
    <property type="evidence" value="ECO:0007669"/>
    <property type="project" value="InterPro"/>
</dbReference>
<dbReference type="PANTHER" id="PTHR46796:SF12">
    <property type="entry name" value="HTH-TYPE DNA-BINDING TRANSCRIPTIONAL ACTIVATOR EUTR"/>
    <property type="match status" value="1"/>
</dbReference>
<dbReference type="EMBL" id="LT629701">
    <property type="protein sequence ID" value="SDM83621.1"/>
    <property type="molecule type" value="Genomic_DNA"/>
</dbReference>
<organism evidence="5 6">
    <name type="scientific">Allokutzneria albata</name>
    <name type="common">Kibdelosporangium albatum</name>
    <dbReference type="NCBI Taxonomy" id="211114"/>
    <lineage>
        <taxon>Bacteria</taxon>
        <taxon>Bacillati</taxon>
        <taxon>Actinomycetota</taxon>
        <taxon>Actinomycetes</taxon>
        <taxon>Pseudonocardiales</taxon>
        <taxon>Pseudonocardiaceae</taxon>
        <taxon>Allokutzneria</taxon>
    </lineage>
</organism>
<dbReference type="OrthoDB" id="5464689at2"/>
<evidence type="ECO:0000313" key="6">
    <source>
        <dbReference type="Proteomes" id="UP000183376"/>
    </source>
</evidence>
<name>A0A1G9WHE8_ALLAB</name>
<keyword evidence="6" id="KW-1185">Reference proteome</keyword>
<dbReference type="PANTHER" id="PTHR46796">
    <property type="entry name" value="HTH-TYPE TRANSCRIPTIONAL ACTIVATOR RHAS-RELATED"/>
    <property type="match status" value="1"/>
</dbReference>
<dbReference type="GO" id="GO:0003700">
    <property type="term" value="F:DNA-binding transcription factor activity"/>
    <property type="evidence" value="ECO:0007669"/>
    <property type="project" value="InterPro"/>
</dbReference>
<dbReference type="Pfam" id="PF12833">
    <property type="entry name" value="HTH_18"/>
    <property type="match status" value="1"/>
</dbReference>
<protein>
    <submittedName>
        <fullName evidence="5">AraC-type DNA-binding protein</fullName>
    </submittedName>
</protein>
<evidence type="ECO:0000259" key="4">
    <source>
        <dbReference type="PROSITE" id="PS01124"/>
    </source>
</evidence>
<keyword evidence="2 5" id="KW-0238">DNA-binding</keyword>
<evidence type="ECO:0000256" key="3">
    <source>
        <dbReference type="ARBA" id="ARBA00023163"/>
    </source>
</evidence>
<reference evidence="5 6" key="1">
    <citation type="submission" date="2016-10" db="EMBL/GenBank/DDBJ databases">
        <authorList>
            <person name="de Groot N.N."/>
        </authorList>
    </citation>
    <scope>NUCLEOTIDE SEQUENCE [LARGE SCALE GENOMIC DNA]</scope>
    <source>
        <strain evidence="5 6">DSM 44149</strain>
    </source>
</reference>
<dbReference type="Pfam" id="PF14525">
    <property type="entry name" value="AraC_binding_2"/>
    <property type="match status" value="1"/>
</dbReference>
<dbReference type="InterPro" id="IPR050204">
    <property type="entry name" value="AraC_XylS_family_regulators"/>
</dbReference>
<keyword evidence="1" id="KW-0805">Transcription regulation</keyword>
<dbReference type="Proteomes" id="UP000183376">
    <property type="component" value="Chromosome I"/>
</dbReference>
<evidence type="ECO:0000313" key="5">
    <source>
        <dbReference type="EMBL" id="SDM83621.1"/>
    </source>
</evidence>
<dbReference type="InterPro" id="IPR018060">
    <property type="entry name" value="HTH_AraC"/>
</dbReference>
<proteinExistence type="predicted"/>